<dbReference type="PANTHER" id="PTHR11895">
    <property type="entry name" value="TRANSAMIDASE"/>
    <property type="match status" value="1"/>
</dbReference>
<evidence type="ECO:0000259" key="2">
    <source>
        <dbReference type="Pfam" id="PF01425"/>
    </source>
</evidence>
<dbReference type="SUPFAM" id="SSF75304">
    <property type="entry name" value="Amidase signature (AS) enzymes"/>
    <property type="match status" value="1"/>
</dbReference>
<dbReference type="Pfam" id="PF01425">
    <property type="entry name" value="Amidase"/>
    <property type="match status" value="1"/>
</dbReference>
<dbReference type="InterPro" id="IPR000120">
    <property type="entry name" value="Amidase"/>
</dbReference>
<protein>
    <submittedName>
        <fullName evidence="3">Amidase</fullName>
    </submittedName>
</protein>
<dbReference type="Gene3D" id="3.90.1300.10">
    <property type="entry name" value="Amidase signature (AS) domain"/>
    <property type="match status" value="1"/>
</dbReference>
<feature type="domain" description="Amidase" evidence="2">
    <location>
        <begin position="27"/>
        <end position="431"/>
    </location>
</feature>
<dbReference type="GO" id="GO:0003824">
    <property type="term" value="F:catalytic activity"/>
    <property type="evidence" value="ECO:0007669"/>
    <property type="project" value="InterPro"/>
</dbReference>
<comment type="caution">
    <text evidence="3">The sequence shown here is derived from an EMBL/GenBank/DDBJ whole genome shotgun (WGS) entry which is preliminary data.</text>
</comment>
<comment type="similarity">
    <text evidence="1">Belongs to the amidase family.</text>
</comment>
<dbReference type="RefSeq" id="WP_123165802.1">
    <property type="nucleotide sequence ID" value="NZ_RIAX01000008.1"/>
</dbReference>
<name>A0A3M8P6X2_9BACL</name>
<dbReference type="AlphaFoldDB" id="A0A3M8P6X2"/>
<dbReference type="OrthoDB" id="9811471at2"/>
<keyword evidence="4" id="KW-1185">Reference proteome</keyword>
<gene>
    <name evidence="3" type="ORF">EEX84_11575</name>
</gene>
<dbReference type="EMBL" id="RIAX01000008">
    <property type="protein sequence ID" value="RNF39020.1"/>
    <property type="molecule type" value="Genomic_DNA"/>
</dbReference>
<reference evidence="3 4" key="1">
    <citation type="journal article" date="2018" name="Int. J. Syst. Evol. Microbiol.">
        <title>Planococcus salinus sp. nov., a moderately halophilic bacterium isolated from a saline-alkali soil.</title>
        <authorList>
            <person name="Gan L."/>
        </authorList>
    </citation>
    <scope>NUCLEOTIDE SEQUENCE [LARGE SCALE GENOMIC DNA]</scope>
    <source>
        <strain evidence="3 4">LCB217</strain>
    </source>
</reference>
<dbReference type="Proteomes" id="UP000275473">
    <property type="component" value="Unassembled WGS sequence"/>
</dbReference>
<dbReference type="InterPro" id="IPR023631">
    <property type="entry name" value="Amidase_dom"/>
</dbReference>
<organism evidence="3 4">
    <name type="scientific">Planococcus salinus</name>
    <dbReference type="NCBI Taxonomy" id="1848460"/>
    <lineage>
        <taxon>Bacteria</taxon>
        <taxon>Bacillati</taxon>
        <taxon>Bacillota</taxon>
        <taxon>Bacilli</taxon>
        <taxon>Bacillales</taxon>
        <taxon>Caryophanaceae</taxon>
        <taxon>Planococcus</taxon>
    </lineage>
</organism>
<sequence>MEKAVTLALTISETGKMLRQKKISPTELTALFLKQIETAEPLVKAWTVVQADAVLKRAKMLEETNYKESAYPPLFAIPYGAKDIIHTKKLATEAGSKTLKGFVPEHDATVVRLLEQAGAILLGKTTTTEFASLESPPETRNPWHLAHTPGGSSTGSAAAVAGGMALFALGTQTSGSLSRPAAYNGLTVLKASYGRISKAGIIPASWSLDHVGAITKTVEDTVIVYNQLAGYDREDETTWSLPKQPLALREEKGYKLGVIGDAYFEADPETMTVFQEAIKALESLGFSVKTVFMPPGFEKSIEAQLTVLKAETASYQYDNFQKNGHLLGEFLQQRIKEGLQIQAHDYLQAQQTRKVFRQELHGLFDDVDVLLSPATPSAAPEGIGKTGSPAFITPFTNAGVPTLTLPMGYTKKKNLPLGMQLISRHYEEQKLIDVGYAYQRATDWHMKNPEFVQ</sequence>
<evidence type="ECO:0000313" key="4">
    <source>
        <dbReference type="Proteomes" id="UP000275473"/>
    </source>
</evidence>
<evidence type="ECO:0000256" key="1">
    <source>
        <dbReference type="ARBA" id="ARBA00009199"/>
    </source>
</evidence>
<evidence type="ECO:0000313" key="3">
    <source>
        <dbReference type="EMBL" id="RNF39020.1"/>
    </source>
</evidence>
<accession>A0A3M8P6X2</accession>
<proteinExistence type="inferred from homology"/>
<dbReference type="PANTHER" id="PTHR11895:SF7">
    <property type="entry name" value="GLUTAMYL-TRNA(GLN) AMIDOTRANSFERASE SUBUNIT A, MITOCHONDRIAL"/>
    <property type="match status" value="1"/>
</dbReference>
<dbReference type="InterPro" id="IPR036928">
    <property type="entry name" value="AS_sf"/>
</dbReference>